<dbReference type="FunFam" id="2.40.110.10:FF:000002">
    <property type="entry name" value="Acyl-CoA dehydrogenase fadE12"/>
    <property type="match status" value="1"/>
</dbReference>
<dbReference type="PANTHER" id="PTHR48083:SF20">
    <property type="entry name" value="LONG-CHAIN SPECIFIC ACYL-COA DEHYDROGENASE, MITOCHONDRIAL"/>
    <property type="match status" value="1"/>
</dbReference>
<dbReference type="EMBL" id="FOWC01000015">
    <property type="protein sequence ID" value="SFQ55714.1"/>
    <property type="molecule type" value="Genomic_DNA"/>
</dbReference>
<gene>
    <name evidence="14" type="ORF">SAMN05421854_11571</name>
</gene>
<evidence type="ECO:0000256" key="1">
    <source>
        <dbReference type="ARBA" id="ARBA00001974"/>
    </source>
</evidence>
<dbReference type="Proteomes" id="UP000199137">
    <property type="component" value="Unassembled WGS sequence"/>
</dbReference>
<evidence type="ECO:0000256" key="2">
    <source>
        <dbReference type="ARBA" id="ARBA00005102"/>
    </source>
</evidence>
<dbReference type="Pfam" id="PF00441">
    <property type="entry name" value="Acyl-CoA_dh_1"/>
    <property type="match status" value="1"/>
</dbReference>
<evidence type="ECO:0000256" key="4">
    <source>
        <dbReference type="ARBA" id="ARBA00022630"/>
    </source>
</evidence>
<evidence type="ECO:0000256" key="6">
    <source>
        <dbReference type="ARBA" id="ARBA00023002"/>
    </source>
</evidence>
<dbReference type="InterPro" id="IPR006091">
    <property type="entry name" value="Acyl-CoA_Oxase/DH_mid-dom"/>
</dbReference>
<keyword evidence="6 10" id="KW-0560">Oxidoreductase</keyword>
<feature type="domain" description="Acyl-CoA oxidase/dehydrogenase middle" evidence="12">
    <location>
        <begin position="124"/>
        <end position="217"/>
    </location>
</feature>
<dbReference type="SUPFAM" id="SSF56645">
    <property type="entry name" value="Acyl-CoA dehydrogenase NM domain-like"/>
    <property type="match status" value="1"/>
</dbReference>
<dbReference type="PANTHER" id="PTHR48083">
    <property type="entry name" value="MEDIUM-CHAIN SPECIFIC ACYL-COA DEHYDROGENASE, MITOCHONDRIAL-RELATED"/>
    <property type="match status" value="1"/>
</dbReference>
<evidence type="ECO:0000256" key="7">
    <source>
        <dbReference type="ARBA" id="ARBA00037085"/>
    </source>
</evidence>
<dbReference type="GO" id="GO:0005737">
    <property type="term" value="C:cytoplasm"/>
    <property type="evidence" value="ECO:0007669"/>
    <property type="project" value="TreeGrafter"/>
</dbReference>
<comment type="similarity">
    <text evidence="3 10">Belongs to the acyl-CoA dehydrogenase family.</text>
</comment>
<evidence type="ECO:0000256" key="3">
    <source>
        <dbReference type="ARBA" id="ARBA00009347"/>
    </source>
</evidence>
<dbReference type="RefSeq" id="WP_093576387.1">
    <property type="nucleotide sequence ID" value="NZ_FOWC01000015.1"/>
</dbReference>
<dbReference type="InterPro" id="IPR050741">
    <property type="entry name" value="Acyl-CoA_dehydrogenase"/>
</dbReference>
<dbReference type="InterPro" id="IPR009075">
    <property type="entry name" value="AcylCo_DH/oxidase_C"/>
</dbReference>
<dbReference type="AlphaFoldDB" id="A0A1I5ZGV8"/>
<dbReference type="GO" id="GO:0003995">
    <property type="term" value="F:acyl-CoA dehydrogenase activity"/>
    <property type="evidence" value="ECO:0007669"/>
    <property type="project" value="InterPro"/>
</dbReference>
<name>A0A1I5ZGV8_9PSEU</name>
<dbReference type="STRING" id="112413.SAMN05421854_11571"/>
<dbReference type="GO" id="GO:0033539">
    <property type="term" value="P:fatty acid beta-oxidation using acyl-CoA dehydrogenase"/>
    <property type="evidence" value="ECO:0007669"/>
    <property type="project" value="TreeGrafter"/>
</dbReference>
<comment type="pathway">
    <text evidence="2">Siderophore biosynthesis; mycobactin biosynthesis.</text>
</comment>
<dbReference type="InterPro" id="IPR009100">
    <property type="entry name" value="AcylCoA_DH/oxidase_NM_dom_sf"/>
</dbReference>
<reference evidence="14 15" key="1">
    <citation type="submission" date="2016-10" db="EMBL/GenBank/DDBJ databases">
        <authorList>
            <person name="de Groot N.N."/>
        </authorList>
    </citation>
    <scope>NUCLEOTIDE SEQUENCE [LARGE SCALE GENOMIC DNA]</scope>
    <source>
        <strain evidence="14 15">DSM 44637</strain>
    </source>
</reference>
<dbReference type="GO" id="GO:0050660">
    <property type="term" value="F:flavin adenine dinucleotide binding"/>
    <property type="evidence" value="ECO:0007669"/>
    <property type="project" value="InterPro"/>
</dbReference>
<keyword evidence="4 10" id="KW-0285">Flavoprotein</keyword>
<evidence type="ECO:0000259" key="11">
    <source>
        <dbReference type="Pfam" id="PF00441"/>
    </source>
</evidence>
<dbReference type="FunFam" id="1.20.140.10:FF:000001">
    <property type="entry name" value="Acyl-CoA dehydrogenase"/>
    <property type="match status" value="1"/>
</dbReference>
<evidence type="ECO:0000313" key="14">
    <source>
        <dbReference type="EMBL" id="SFQ55714.1"/>
    </source>
</evidence>
<comment type="function">
    <text evidence="7">Catalyzes the dehydrogenation at the alpha-beta position of ACP-bound acyl chains. This results in the introduction of a double bond in the lipidic chain, which is further transferred to the epsilon-amino group of lysine residue in the mycobactin core by MbtK.</text>
</comment>
<proteinExistence type="inferred from homology"/>
<dbReference type="OrthoDB" id="8876745at2"/>
<feature type="domain" description="Acyl-CoA dehydrogenase/oxidase C-terminal" evidence="11">
    <location>
        <begin position="230"/>
        <end position="378"/>
    </location>
</feature>
<organism evidence="14 15">
    <name type="scientific">Amycolatopsis rubida</name>
    <dbReference type="NCBI Taxonomy" id="112413"/>
    <lineage>
        <taxon>Bacteria</taxon>
        <taxon>Bacillati</taxon>
        <taxon>Actinomycetota</taxon>
        <taxon>Actinomycetes</taxon>
        <taxon>Pseudonocardiales</taxon>
        <taxon>Pseudonocardiaceae</taxon>
        <taxon>Amycolatopsis</taxon>
    </lineage>
</organism>
<dbReference type="Gene3D" id="1.10.540.10">
    <property type="entry name" value="Acyl-CoA dehydrogenase/oxidase, N-terminal domain"/>
    <property type="match status" value="1"/>
</dbReference>
<protein>
    <recommendedName>
        <fullName evidence="8">Acyl-[acyl-carrier-protein] dehydrogenase MbtN</fullName>
    </recommendedName>
    <alternativeName>
        <fullName evidence="9">Mycobactin synthase protein N</fullName>
    </alternativeName>
</protein>
<dbReference type="InterPro" id="IPR046373">
    <property type="entry name" value="Acyl-CoA_Oxase/DH_mid-dom_sf"/>
</dbReference>
<dbReference type="Pfam" id="PF02771">
    <property type="entry name" value="Acyl-CoA_dh_N"/>
    <property type="match status" value="1"/>
</dbReference>
<dbReference type="PROSITE" id="PS00073">
    <property type="entry name" value="ACYL_COA_DH_2"/>
    <property type="match status" value="1"/>
</dbReference>
<dbReference type="InterPro" id="IPR037069">
    <property type="entry name" value="AcylCoA_DH/ox_N_sf"/>
</dbReference>
<sequence>MRRTIFEPEHDVYRDSVRAFLGKRVIPFYSQWENDRIVPRELFAQAGDLGAFAAVPAEFGGAGIIDYRYNAILPEEAAYAGVAPALIGLSLQSDVTLAYLLALTTGEQKARWLPGVASGETITAIAMSEPGTGSDLAGIRTRAVRDGDHYVISGTKTFITNGINADLVIVAARTAEDPHRGLSLIVVERGTPGFERGRALQKIGLHVQDTAELVFDHARVPAANLLGDEGSGFFSLTTNLPQERLSLAVAGVAGAAAALDWTVGYVKDRTAFGRKIGDLQATRFRLAELVTEVEITQTYVDRCISEHNAGTLSPVAAAKAKYWATDLQGRVVDACVQLHGGYGYMAEYPIARAFIDSRASRIYGGTNEIMKEIISKAL</sequence>
<evidence type="ECO:0000256" key="5">
    <source>
        <dbReference type="ARBA" id="ARBA00022827"/>
    </source>
</evidence>
<dbReference type="Gene3D" id="1.20.140.10">
    <property type="entry name" value="Butyryl-CoA Dehydrogenase, subunit A, domain 3"/>
    <property type="match status" value="1"/>
</dbReference>
<evidence type="ECO:0000259" key="12">
    <source>
        <dbReference type="Pfam" id="PF02770"/>
    </source>
</evidence>
<dbReference type="InterPro" id="IPR013786">
    <property type="entry name" value="AcylCoA_DH/ox_N"/>
</dbReference>
<feature type="domain" description="Acyl-CoA dehydrogenase/oxidase N-terminal" evidence="13">
    <location>
        <begin position="8"/>
        <end position="120"/>
    </location>
</feature>
<evidence type="ECO:0000259" key="13">
    <source>
        <dbReference type="Pfam" id="PF02771"/>
    </source>
</evidence>
<accession>A0A1I5ZGV8</accession>
<dbReference type="Gene3D" id="2.40.110.10">
    <property type="entry name" value="Butyryl-CoA Dehydrogenase, subunit A, domain 2"/>
    <property type="match status" value="1"/>
</dbReference>
<evidence type="ECO:0000256" key="10">
    <source>
        <dbReference type="RuleBase" id="RU362125"/>
    </source>
</evidence>
<dbReference type="SUPFAM" id="SSF47203">
    <property type="entry name" value="Acyl-CoA dehydrogenase C-terminal domain-like"/>
    <property type="match status" value="1"/>
</dbReference>
<evidence type="ECO:0000313" key="15">
    <source>
        <dbReference type="Proteomes" id="UP000199137"/>
    </source>
</evidence>
<dbReference type="InterPro" id="IPR006089">
    <property type="entry name" value="Acyl-CoA_DH_CS"/>
</dbReference>
<dbReference type="Pfam" id="PF02770">
    <property type="entry name" value="Acyl-CoA_dh_M"/>
    <property type="match status" value="1"/>
</dbReference>
<comment type="cofactor">
    <cofactor evidence="1 10">
        <name>FAD</name>
        <dbReference type="ChEBI" id="CHEBI:57692"/>
    </cofactor>
</comment>
<dbReference type="InterPro" id="IPR036250">
    <property type="entry name" value="AcylCo_DH-like_C"/>
</dbReference>
<keyword evidence="5 10" id="KW-0274">FAD</keyword>
<evidence type="ECO:0000256" key="9">
    <source>
        <dbReference type="ARBA" id="ARBA00042660"/>
    </source>
</evidence>
<evidence type="ECO:0000256" key="8">
    <source>
        <dbReference type="ARBA" id="ARBA00040394"/>
    </source>
</evidence>